<dbReference type="EMBL" id="MU856881">
    <property type="protein sequence ID" value="KAK4155757.1"/>
    <property type="molecule type" value="Genomic_DNA"/>
</dbReference>
<name>A0AAN6VR59_9PEZI</name>
<dbReference type="AlphaFoldDB" id="A0AAN6VR59"/>
<reference evidence="2" key="2">
    <citation type="submission" date="2023-05" db="EMBL/GenBank/DDBJ databases">
        <authorList>
            <consortium name="Lawrence Berkeley National Laboratory"/>
            <person name="Steindorff A."/>
            <person name="Hensen N."/>
            <person name="Bonometti L."/>
            <person name="Westerberg I."/>
            <person name="Brannstrom I.O."/>
            <person name="Guillou S."/>
            <person name="Cros-Aarteil S."/>
            <person name="Calhoun S."/>
            <person name="Haridas S."/>
            <person name="Kuo A."/>
            <person name="Mondo S."/>
            <person name="Pangilinan J."/>
            <person name="Riley R."/>
            <person name="Labutti K."/>
            <person name="Andreopoulos B."/>
            <person name="Lipzen A."/>
            <person name="Chen C."/>
            <person name="Yanf M."/>
            <person name="Daum C."/>
            <person name="Ng V."/>
            <person name="Clum A."/>
            <person name="Ohm R."/>
            <person name="Martin F."/>
            <person name="Silar P."/>
            <person name="Natvig D."/>
            <person name="Lalanne C."/>
            <person name="Gautier V."/>
            <person name="Ament-Velasquez S.L."/>
            <person name="Kruys A."/>
            <person name="Hutchinson M.I."/>
            <person name="Powell A.J."/>
            <person name="Barry K."/>
            <person name="Miller A.N."/>
            <person name="Grigoriev I.V."/>
            <person name="Debuchy R."/>
            <person name="Gladieux P."/>
            <person name="Thoren M.H."/>
            <person name="Johannesson H."/>
        </authorList>
    </citation>
    <scope>NUCLEOTIDE SEQUENCE</scope>
    <source>
        <strain evidence="2">CBS 538.74</strain>
    </source>
</reference>
<feature type="region of interest" description="Disordered" evidence="1">
    <location>
        <begin position="1"/>
        <end position="20"/>
    </location>
</feature>
<protein>
    <submittedName>
        <fullName evidence="2">Uncharacterized protein</fullName>
    </submittedName>
</protein>
<proteinExistence type="predicted"/>
<dbReference type="PANTHER" id="PTHR42085">
    <property type="entry name" value="F-BOX DOMAIN-CONTAINING PROTEIN"/>
    <property type="match status" value="1"/>
</dbReference>
<dbReference type="InterPro" id="IPR038883">
    <property type="entry name" value="AN11006-like"/>
</dbReference>
<evidence type="ECO:0000256" key="1">
    <source>
        <dbReference type="SAM" id="MobiDB-lite"/>
    </source>
</evidence>
<organism evidence="2 3">
    <name type="scientific">Chaetomidium leptoderma</name>
    <dbReference type="NCBI Taxonomy" id="669021"/>
    <lineage>
        <taxon>Eukaryota</taxon>
        <taxon>Fungi</taxon>
        <taxon>Dikarya</taxon>
        <taxon>Ascomycota</taxon>
        <taxon>Pezizomycotina</taxon>
        <taxon>Sordariomycetes</taxon>
        <taxon>Sordariomycetidae</taxon>
        <taxon>Sordariales</taxon>
        <taxon>Chaetomiaceae</taxon>
        <taxon>Chaetomidium</taxon>
    </lineage>
</organism>
<gene>
    <name evidence="2" type="ORF">C8A00DRAFT_41682</name>
</gene>
<dbReference type="PANTHER" id="PTHR42085:SF2">
    <property type="entry name" value="F-BOX DOMAIN-CONTAINING PROTEIN"/>
    <property type="match status" value="1"/>
</dbReference>
<accession>A0AAN6VR59</accession>
<comment type="caution">
    <text evidence="2">The sequence shown here is derived from an EMBL/GenBank/DDBJ whole genome shotgun (WGS) entry which is preliminary data.</text>
</comment>
<evidence type="ECO:0000313" key="3">
    <source>
        <dbReference type="Proteomes" id="UP001302745"/>
    </source>
</evidence>
<keyword evidence="3" id="KW-1185">Reference proteome</keyword>
<dbReference type="Proteomes" id="UP001302745">
    <property type="component" value="Unassembled WGS sequence"/>
</dbReference>
<reference evidence="2" key="1">
    <citation type="journal article" date="2023" name="Mol. Phylogenet. Evol.">
        <title>Genome-scale phylogeny and comparative genomics of the fungal order Sordariales.</title>
        <authorList>
            <person name="Hensen N."/>
            <person name="Bonometti L."/>
            <person name="Westerberg I."/>
            <person name="Brannstrom I.O."/>
            <person name="Guillou S."/>
            <person name="Cros-Aarteil S."/>
            <person name="Calhoun S."/>
            <person name="Haridas S."/>
            <person name="Kuo A."/>
            <person name="Mondo S."/>
            <person name="Pangilinan J."/>
            <person name="Riley R."/>
            <person name="LaButti K."/>
            <person name="Andreopoulos B."/>
            <person name="Lipzen A."/>
            <person name="Chen C."/>
            <person name="Yan M."/>
            <person name="Daum C."/>
            <person name="Ng V."/>
            <person name="Clum A."/>
            <person name="Steindorff A."/>
            <person name="Ohm R.A."/>
            <person name="Martin F."/>
            <person name="Silar P."/>
            <person name="Natvig D.O."/>
            <person name="Lalanne C."/>
            <person name="Gautier V."/>
            <person name="Ament-Velasquez S.L."/>
            <person name="Kruys A."/>
            <person name="Hutchinson M.I."/>
            <person name="Powell A.J."/>
            <person name="Barry K."/>
            <person name="Miller A.N."/>
            <person name="Grigoriev I.V."/>
            <person name="Debuchy R."/>
            <person name="Gladieux P."/>
            <person name="Hiltunen Thoren M."/>
            <person name="Johannesson H."/>
        </authorList>
    </citation>
    <scope>NUCLEOTIDE SEQUENCE</scope>
    <source>
        <strain evidence="2">CBS 538.74</strain>
    </source>
</reference>
<evidence type="ECO:0000313" key="2">
    <source>
        <dbReference type="EMBL" id="KAK4155757.1"/>
    </source>
</evidence>
<sequence length="461" mass="52581">MPLKKHNKETTRQAVRHQQPLSLLPHTANSQLLLLSCRALYRETAALLYSANRFVISYLYQGSLGLEPLCTLSPTSLASLTSLKVVLNESSCHLPIDSSSYPPGASPDRKYCAKYHGSLHRLPLLDPALGLHLIFAKLVARAVLNEWYDTAAYLSPYVGRLTLSLEVTWSRQYPGYQVYRPPHIHHGCLLSQCRFGDYVTNPGPGLPLGPGCFCRRRHAGFSFRCNCWAPPTDLFLVCRVLCRDAQLVFFSGNRFVVHDFHAMAPWALPAVQLEDPGTAITGSHYPYGRFAASEFLRDIVPTHRLASLRFLELVFPPYVPYGWPNHEHPAVPDWYNTVYWVRPKLNAPALTLRVVMADFYGHVQGRQNLTQDQGRSIMIGRFVRDDGLAGFYAQLAYPGRWTQATRLRMQRCGTSWLATTEQRLKESWERKVRRRDASLDSQTKAEPRKSVWQRWYDVDFC</sequence>